<dbReference type="EMBL" id="CAIX01000201">
    <property type="protein sequence ID" value="CCI10291.1"/>
    <property type="molecule type" value="Genomic_DNA"/>
</dbReference>
<dbReference type="InParanoid" id="A0A024FTE6"/>
<keyword evidence="3" id="KW-1185">Reference proteome</keyword>
<dbReference type="Proteomes" id="UP000053237">
    <property type="component" value="Unassembled WGS sequence"/>
</dbReference>
<reference evidence="2 3" key="1">
    <citation type="submission" date="2012-05" db="EMBL/GenBank/DDBJ databases">
        <title>Recombination and specialization in a pathogen metapopulation.</title>
        <authorList>
            <person name="Gardiner A."/>
            <person name="Kemen E."/>
            <person name="Schultz-Larsen T."/>
            <person name="MacLean D."/>
            <person name="Van Oosterhout C."/>
            <person name="Jones J.D.G."/>
        </authorList>
    </citation>
    <scope>NUCLEOTIDE SEQUENCE [LARGE SCALE GENOMIC DNA]</scope>
    <source>
        <strain evidence="2 3">Ac Nc2</strain>
    </source>
</reference>
<gene>
    <name evidence="2" type="ORF">BN9_090850</name>
</gene>
<proteinExistence type="predicted"/>
<feature type="region of interest" description="Disordered" evidence="1">
    <location>
        <begin position="100"/>
        <end position="150"/>
    </location>
</feature>
<evidence type="ECO:0000256" key="1">
    <source>
        <dbReference type="SAM" id="MobiDB-lite"/>
    </source>
</evidence>
<organism evidence="2 3">
    <name type="scientific">Albugo candida</name>
    <dbReference type="NCBI Taxonomy" id="65357"/>
    <lineage>
        <taxon>Eukaryota</taxon>
        <taxon>Sar</taxon>
        <taxon>Stramenopiles</taxon>
        <taxon>Oomycota</taxon>
        <taxon>Peronosporomycetes</taxon>
        <taxon>Albuginales</taxon>
        <taxon>Albuginaceae</taxon>
        <taxon>Albugo</taxon>
    </lineage>
</organism>
<feature type="region of interest" description="Disordered" evidence="1">
    <location>
        <begin position="476"/>
        <end position="499"/>
    </location>
</feature>
<evidence type="ECO:0000313" key="3">
    <source>
        <dbReference type="Proteomes" id="UP000053237"/>
    </source>
</evidence>
<feature type="compositionally biased region" description="Polar residues" evidence="1">
    <location>
        <begin position="476"/>
        <end position="489"/>
    </location>
</feature>
<protein>
    <submittedName>
        <fullName evidence="2">Uncharacterized protein</fullName>
    </submittedName>
</protein>
<evidence type="ECO:0000313" key="2">
    <source>
        <dbReference type="EMBL" id="CCI10291.1"/>
    </source>
</evidence>
<feature type="compositionally biased region" description="Basic and acidic residues" evidence="1">
    <location>
        <begin position="121"/>
        <end position="130"/>
    </location>
</feature>
<feature type="compositionally biased region" description="Basic and acidic residues" evidence="1">
    <location>
        <begin position="490"/>
        <end position="499"/>
    </location>
</feature>
<name>A0A024FTE6_9STRA</name>
<sequence>MRSPTFPSPIVLLIYILSSNIEGRVNGLRLSSYKTLKSETVERAGQQMQKSSYADLTPSSTVKTYFRARSTASSQNSIEERDERSLIGCKDCGSDTLTSRRFLGTGSDSDESISSRYSNKRNREDDEFKPHPSHTFDSTSSNPRHPYFGENIPDSAFRTFSRNHITNDRLIGGFTATSQHLKPNSKSLSHPEYGYLVKENPVYRNVPQSSVQTGYASNRVTEHNLPDRHDLQYDVLRHTDNSLYYAPVLHLSHSHVDNPTQATPTDRVQHTIMTMRRPPPANAIYHEGHDSFPTHSYPSTGLGKARIDENTENGHGQYINQQQTPLSGREFPKGVTTGRARFRRAFVTPGGPHPSQSFPHGVEIPHVVKNYQNLHTTHNGGSTPITLRSFLPIESDREVESVLLDPPHPTPNVKVNESPHANQFLKMAPGGTRSSITSATHAQTRDKASLLMNGHTSGSHALDLQLATPSNDFLSLSLGSSQYKTPTQRQNEKEREYFE</sequence>
<comment type="caution">
    <text evidence="2">The sequence shown here is derived from an EMBL/GenBank/DDBJ whole genome shotgun (WGS) entry which is preliminary data.</text>
</comment>
<dbReference type="AlphaFoldDB" id="A0A024FTE6"/>
<accession>A0A024FTE6</accession>